<proteinExistence type="predicted"/>
<protein>
    <submittedName>
        <fullName evidence="1">Uncharacterized protein</fullName>
    </submittedName>
</protein>
<accession>A0A6A7ZKU1</accession>
<dbReference type="EMBL" id="WISP01000022">
    <property type="protein sequence ID" value="MQW02668.1"/>
    <property type="molecule type" value="Genomic_DNA"/>
</dbReference>
<dbReference type="RefSeq" id="WP_153317870.1">
    <property type="nucleotide sequence ID" value="NZ_WISP01000022.1"/>
</dbReference>
<gene>
    <name evidence="1" type="ORF">GHK45_02075</name>
</gene>
<sequence length="168" mass="19023">MAALREVAASAPVQDWSYFATSDAYHEDLKAFIIQAVKDGHDIDEIILNQHWTEVFLAKFDVIIDDEFVADALKDIWVDMADGKTSHAKKYAYFDPNELGNSDGAMVGHYGNVSGSKVITPQAQRLQGTARFLLRCHAPRPVRRQPLLHLRSHYCVRQTHWLVCSRNA</sequence>
<name>A0A6A7ZKU1_RHIML</name>
<evidence type="ECO:0000313" key="1">
    <source>
        <dbReference type="EMBL" id="MQW02668.1"/>
    </source>
</evidence>
<dbReference type="AlphaFoldDB" id="A0A6A7ZKU1"/>
<reference evidence="1" key="1">
    <citation type="journal article" date="2013" name="Genome Biol.">
        <title>Comparative genomics of the core and accessory genomes of 48 Sinorhizobium strains comprising five genospecies.</title>
        <authorList>
            <person name="Sugawara M."/>
            <person name="Epstein B."/>
            <person name="Badgley B.D."/>
            <person name="Unno T."/>
            <person name="Xu L."/>
            <person name="Reese J."/>
            <person name="Gyaneshwar P."/>
            <person name="Denny R."/>
            <person name="Mudge J."/>
            <person name="Bharti A.K."/>
            <person name="Farmer A.D."/>
            <person name="May G.D."/>
            <person name="Woodward J.E."/>
            <person name="Medigue C."/>
            <person name="Vallenet D."/>
            <person name="Lajus A."/>
            <person name="Rouy Z."/>
            <person name="Martinez-Vaz B."/>
            <person name="Tiffin P."/>
            <person name="Young N.D."/>
            <person name="Sadowsky M.J."/>
        </authorList>
    </citation>
    <scope>NUCLEOTIDE SEQUENCE</scope>
    <source>
        <strain evidence="1">M30</strain>
    </source>
</reference>
<organism evidence="1">
    <name type="scientific">Rhizobium meliloti</name>
    <name type="common">Ensifer meliloti</name>
    <name type="synonym">Sinorhizobium meliloti</name>
    <dbReference type="NCBI Taxonomy" id="382"/>
    <lineage>
        <taxon>Bacteria</taxon>
        <taxon>Pseudomonadati</taxon>
        <taxon>Pseudomonadota</taxon>
        <taxon>Alphaproteobacteria</taxon>
        <taxon>Hyphomicrobiales</taxon>
        <taxon>Rhizobiaceae</taxon>
        <taxon>Sinorhizobium/Ensifer group</taxon>
        <taxon>Sinorhizobium</taxon>
    </lineage>
</organism>
<comment type="caution">
    <text evidence="1">The sequence shown here is derived from an EMBL/GenBank/DDBJ whole genome shotgun (WGS) entry which is preliminary data.</text>
</comment>